<dbReference type="Pfam" id="PF00625">
    <property type="entry name" value="Guanylate_kin"/>
    <property type="match status" value="1"/>
</dbReference>
<keyword evidence="2 3" id="KW-0728">SH3 domain</keyword>
<dbReference type="SUPFAM" id="SSF50044">
    <property type="entry name" value="SH3-domain"/>
    <property type="match status" value="1"/>
</dbReference>
<accession>A0A3P6NSK0</accession>
<dbReference type="InterPro" id="IPR027417">
    <property type="entry name" value="P-loop_NTPase"/>
</dbReference>
<dbReference type="AlphaFoldDB" id="A0A3P6NSK0"/>
<feature type="domain" description="SH3" evidence="4">
    <location>
        <begin position="1"/>
        <end position="47"/>
    </location>
</feature>
<dbReference type="EMBL" id="UYRR01001541">
    <property type="protein sequence ID" value="VDK18769.1"/>
    <property type="molecule type" value="Genomic_DNA"/>
</dbReference>
<sequence length="290" mass="33766">MKFQRGDILHVISTSDENWWQAYREGDDPSSSLAGLIPSTHFQQQSVFQFSEMLTYEEVSLYMSKGTRKRPIVLCGPEGVGCLELRQRLVESDKSKFASAVPHTTRPKKSGELDDVHFHFVTRQKFQEDAKMGKFIEYGEYQKHLYGTSIAAIQSVVNRGKICLLTLKAEVIFLRTSLMPYVVFIAPPSLQQLKRQKESLGQFNVKEEQLKLTLNEGKLTEQVDRYFLLEMPQFGSIRFQEYGHLFDHIIVNIDLDRSLNEMKDIVRKLETEPQWVPSFWLNRPEANYYR</sequence>
<dbReference type="SMART" id="SM00072">
    <property type="entry name" value="GuKc"/>
    <property type="match status" value="1"/>
</dbReference>
<dbReference type="Proteomes" id="UP000267096">
    <property type="component" value="Unassembled WGS sequence"/>
</dbReference>
<dbReference type="Gene3D" id="2.30.30.40">
    <property type="entry name" value="SH3 Domains"/>
    <property type="match status" value="1"/>
</dbReference>
<reference evidence="6 7" key="1">
    <citation type="submission" date="2018-11" db="EMBL/GenBank/DDBJ databases">
        <authorList>
            <consortium name="Pathogen Informatics"/>
        </authorList>
    </citation>
    <scope>NUCLEOTIDE SEQUENCE [LARGE SCALE GENOMIC DNA]</scope>
</reference>
<dbReference type="Pfam" id="PF07653">
    <property type="entry name" value="SH3_2"/>
    <property type="match status" value="1"/>
</dbReference>
<dbReference type="InterPro" id="IPR050716">
    <property type="entry name" value="MAGUK"/>
</dbReference>
<dbReference type="SUPFAM" id="SSF52540">
    <property type="entry name" value="P-loop containing nucleoside triphosphate hydrolases"/>
    <property type="match status" value="1"/>
</dbReference>
<evidence type="ECO:0000313" key="6">
    <source>
        <dbReference type="EMBL" id="VDK18769.1"/>
    </source>
</evidence>
<protein>
    <submittedName>
        <fullName evidence="6">Uncharacterized protein</fullName>
    </submittedName>
</protein>
<dbReference type="PROSITE" id="PS50002">
    <property type="entry name" value="SH3"/>
    <property type="match status" value="1"/>
</dbReference>
<dbReference type="Gene3D" id="3.40.50.300">
    <property type="entry name" value="P-loop containing nucleotide triphosphate hydrolases"/>
    <property type="match status" value="1"/>
</dbReference>
<dbReference type="InterPro" id="IPR008144">
    <property type="entry name" value="Guanylate_kin-like_dom"/>
</dbReference>
<evidence type="ECO:0000256" key="1">
    <source>
        <dbReference type="ARBA" id="ARBA00007014"/>
    </source>
</evidence>
<evidence type="ECO:0000256" key="3">
    <source>
        <dbReference type="PROSITE-ProRule" id="PRU00192"/>
    </source>
</evidence>
<dbReference type="OrthoDB" id="43580at2759"/>
<evidence type="ECO:0000313" key="7">
    <source>
        <dbReference type="Proteomes" id="UP000267096"/>
    </source>
</evidence>
<name>A0A3P6NSK0_ANISI</name>
<dbReference type="PROSITE" id="PS50052">
    <property type="entry name" value="GUANYLATE_KINASE_2"/>
    <property type="match status" value="1"/>
</dbReference>
<dbReference type="InterPro" id="IPR036028">
    <property type="entry name" value="SH3-like_dom_sf"/>
</dbReference>
<evidence type="ECO:0000259" key="5">
    <source>
        <dbReference type="PROSITE" id="PS50052"/>
    </source>
</evidence>
<dbReference type="PANTHER" id="PTHR23122">
    <property type="entry name" value="MEMBRANE-ASSOCIATED GUANYLATE KINASE MAGUK"/>
    <property type="match status" value="1"/>
</dbReference>
<evidence type="ECO:0000259" key="4">
    <source>
        <dbReference type="PROSITE" id="PS50002"/>
    </source>
</evidence>
<keyword evidence="7" id="KW-1185">Reference proteome</keyword>
<feature type="domain" description="Guanylate kinase-like" evidence="5">
    <location>
        <begin position="69"/>
        <end position="267"/>
    </location>
</feature>
<comment type="similarity">
    <text evidence="1">Belongs to the MAGUK family.</text>
</comment>
<dbReference type="InterPro" id="IPR001452">
    <property type="entry name" value="SH3_domain"/>
</dbReference>
<proteinExistence type="inferred from homology"/>
<dbReference type="InterPro" id="IPR008145">
    <property type="entry name" value="GK/Ca_channel_bsu"/>
</dbReference>
<organism evidence="6 7">
    <name type="scientific">Anisakis simplex</name>
    <name type="common">Herring worm</name>
    <dbReference type="NCBI Taxonomy" id="6269"/>
    <lineage>
        <taxon>Eukaryota</taxon>
        <taxon>Metazoa</taxon>
        <taxon>Ecdysozoa</taxon>
        <taxon>Nematoda</taxon>
        <taxon>Chromadorea</taxon>
        <taxon>Rhabditida</taxon>
        <taxon>Spirurina</taxon>
        <taxon>Ascaridomorpha</taxon>
        <taxon>Ascaridoidea</taxon>
        <taxon>Anisakidae</taxon>
        <taxon>Anisakis</taxon>
        <taxon>Anisakis simplex complex</taxon>
    </lineage>
</organism>
<evidence type="ECO:0000256" key="2">
    <source>
        <dbReference type="ARBA" id="ARBA00022443"/>
    </source>
</evidence>
<dbReference type="CDD" id="cd00071">
    <property type="entry name" value="GMPK"/>
    <property type="match status" value="1"/>
</dbReference>
<gene>
    <name evidence="6" type="ORF">ASIM_LOCUS1444</name>
</gene>